<reference evidence="1 2" key="1">
    <citation type="submission" date="2021-01" db="EMBL/GenBank/DDBJ databases">
        <title>WGS of actinomycetes isolated from Thailand.</title>
        <authorList>
            <person name="Thawai C."/>
        </authorList>
    </citation>
    <scope>NUCLEOTIDE SEQUENCE [LARGE SCALE GENOMIC DNA]</scope>
    <source>
        <strain evidence="1 2">CA3R110</strain>
    </source>
</reference>
<protein>
    <submittedName>
        <fullName evidence="1">Uncharacterized protein</fullName>
    </submittedName>
</protein>
<dbReference type="RefSeq" id="WP_201853275.1">
    <property type="nucleotide sequence ID" value="NZ_JAERRG010000009.1"/>
</dbReference>
<proteinExistence type="predicted"/>
<sequence>MTHPFTRERCDNGPYSHDLHWVSRPGSGWWNTATGQSTSPAGMVYANYFAQFFPELGKPGQPLEHFTEPMALRNELAGRITYGYGTSYAPGADRPTVRYGRVDPGAYMDVWVLATVDPNPPYNPPPNPDTHRPHERWSVVGDMRSQRSQYLPFGVKR</sequence>
<evidence type="ECO:0000313" key="2">
    <source>
        <dbReference type="Proteomes" id="UP000621510"/>
    </source>
</evidence>
<evidence type="ECO:0000313" key="1">
    <source>
        <dbReference type="EMBL" id="MBL1115488.1"/>
    </source>
</evidence>
<keyword evidence="2" id="KW-1185">Reference proteome</keyword>
<organism evidence="1 2">
    <name type="scientific">Streptomyces endocoffeicus</name>
    <dbReference type="NCBI Taxonomy" id="2898945"/>
    <lineage>
        <taxon>Bacteria</taxon>
        <taxon>Bacillati</taxon>
        <taxon>Actinomycetota</taxon>
        <taxon>Actinomycetes</taxon>
        <taxon>Kitasatosporales</taxon>
        <taxon>Streptomycetaceae</taxon>
        <taxon>Streptomyces</taxon>
    </lineage>
</organism>
<accession>A0ABS1PST0</accession>
<name>A0ABS1PST0_9ACTN</name>
<gene>
    <name evidence="1" type="ORF">JK364_24260</name>
</gene>
<comment type="caution">
    <text evidence="1">The sequence shown here is derived from an EMBL/GenBank/DDBJ whole genome shotgun (WGS) entry which is preliminary data.</text>
</comment>
<dbReference type="Proteomes" id="UP000621510">
    <property type="component" value="Unassembled WGS sequence"/>
</dbReference>
<dbReference type="EMBL" id="JAERRG010000009">
    <property type="protein sequence ID" value="MBL1115488.1"/>
    <property type="molecule type" value="Genomic_DNA"/>
</dbReference>